<dbReference type="Proteomes" id="UP000565715">
    <property type="component" value="Unassembled WGS sequence"/>
</dbReference>
<dbReference type="RefSeq" id="WP_157112913.1">
    <property type="nucleotide sequence ID" value="NZ_JAAXOO010000006.1"/>
</dbReference>
<evidence type="ECO:0000313" key="2">
    <source>
        <dbReference type="Proteomes" id="UP000565715"/>
    </source>
</evidence>
<dbReference type="AlphaFoldDB" id="A0A846XML6"/>
<evidence type="ECO:0000313" key="1">
    <source>
        <dbReference type="EMBL" id="NKY35870.1"/>
    </source>
</evidence>
<protein>
    <submittedName>
        <fullName evidence="1">Uncharacterized protein</fullName>
    </submittedName>
</protein>
<organism evidence="1 2">
    <name type="scientific">Nocardia speluncae</name>
    <dbReference type="NCBI Taxonomy" id="419477"/>
    <lineage>
        <taxon>Bacteria</taxon>
        <taxon>Bacillati</taxon>
        <taxon>Actinomycetota</taxon>
        <taxon>Actinomycetes</taxon>
        <taxon>Mycobacteriales</taxon>
        <taxon>Nocardiaceae</taxon>
        <taxon>Nocardia</taxon>
    </lineage>
</organism>
<dbReference type="EMBL" id="JAAXOO010000006">
    <property type="protein sequence ID" value="NKY35870.1"/>
    <property type="molecule type" value="Genomic_DNA"/>
</dbReference>
<gene>
    <name evidence="1" type="ORF">HGA13_22760</name>
</gene>
<sequence length="80" mass="8768">MSQTGATALPQRKRPSRAATGAAAWLWRAAECADLDVLERVARGLRDLDTGSGPAIRTQYEIDGVIARYRATHPEARYGR</sequence>
<proteinExistence type="predicted"/>
<keyword evidence="2" id="KW-1185">Reference proteome</keyword>
<name>A0A846XML6_9NOCA</name>
<accession>A0A846XML6</accession>
<reference evidence="1 2" key="1">
    <citation type="submission" date="2020-04" db="EMBL/GenBank/DDBJ databases">
        <title>MicrobeNet Type strains.</title>
        <authorList>
            <person name="Nicholson A.C."/>
        </authorList>
    </citation>
    <scope>NUCLEOTIDE SEQUENCE [LARGE SCALE GENOMIC DNA]</scope>
    <source>
        <strain evidence="1 2">DSM 45078</strain>
    </source>
</reference>
<comment type="caution">
    <text evidence="1">The sequence shown here is derived from an EMBL/GenBank/DDBJ whole genome shotgun (WGS) entry which is preliminary data.</text>
</comment>